<evidence type="ECO:0000256" key="1">
    <source>
        <dbReference type="ARBA" id="ARBA00004613"/>
    </source>
</evidence>
<gene>
    <name evidence="5" type="ORF">BRAFLDRAFT_91525</name>
</gene>
<dbReference type="EMBL" id="GG666473">
    <property type="protein sequence ID" value="EEN66938.1"/>
    <property type="molecule type" value="Genomic_DNA"/>
</dbReference>
<proteinExistence type="predicted"/>
<comment type="subcellular location">
    <subcellularLocation>
        <location evidence="1">Secreted</location>
    </subcellularLocation>
</comment>
<name>C3XYQ3_BRAFL</name>
<dbReference type="PANTHER" id="PTHR46941">
    <property type="entry name" value="COILED-COIL DOMAIN-CONTAINING PROTEIN 126"/>
    <property type="match status" value="1"/>
</dbReference>
<organism>
    <name type="scientific">Branchiostoma floridae</name>
    <name type="common">Florida lancelet</name>
    <name type="synonym">Amphioxus</name>
    <dbReference type="NCBI Taxonomy" id="7739"/>
    <lineage>
        <taxon>Eukaryota</taxon>
        <taxon>Metazoa</taxon>
        <taxon>Chordata</taxon>
        <taxon>Cephalochordata</taxon>
        <taxon>Leptocardii</taxon>
        <taxon>Amphioxiformes</taxon>
        <taxon>Branchiostomatidae</taxon>
        <taxon>Branchiostoma</taxon>
    </lineage>
</organism>
<evidence type="ECO:0000256" key="3">
    <source>
        <dbReference type="ARBA" id="ARBA00023180"/>
    </source>
</evidence>
<dbReference type="PANTHER" id="PTHR46941:SF1">
    <property type="entry name" value="COILED-COIL DOMAIN-CONTAINING PROTEIN 126"/>
    <property type="match status" value="1"/>
</dbReference>
<evidence type="ECO:0000259" key="4">
    <source>
        <dbReference type="Pfam" id="PF15027"/>
    </source>
</evidence>
<feature type="domain" description="MGT5A-like N-terminal" evidence="4">
    <location>
        <begin position="7"/>
        <end position="113"/>
    </location>
</feature>
<keyword evidence="2" id="KW-0964">Secreted</keyword>
<dbReference type="STRING" id="7739.C3XYQ3"/>
<protein>
    <recommendedName>
        <fullName evidence="4">MGT5A-like N-terminal domain-containing protein</fullName>
    </recommendedName>
</protein>
<dbReference type="InterPro" id="IPR042759">
    <property type="entry name" value="CCDC126"/>
</dbReference>
<dbReference type="Pfam" id="PF15027">
    <property type="entry name" value="MGT5A_N"/>
    <property type="match status" value="1"/>
</dbReference>
<dbReference type="FunCoup" id="C3XYQ3">
    <property type="interactions" value="141"/>
</dbReference>
<evidence type="ECO:0000313" key="5">
    <source>
        <dbReference type="EMBL" id="EEN66938.1"/>
    </source>
</evidence>
<accession>C3XYQ3</accession>
<dbReference type="InParanoid" id="C3XYQ3"/>
<sequence length="159" mass="18081">MQRPWLKLTSRRIGMLLVLLGFAWGCTLIHLTLTRDRTDGSEALRKQILSMSRDYVKEMARKAESSPDGLLEDPDEPAAAGYRFDMKKGFAVLLNDMLKRLDSLEERFNKLDSHNKNQDVKDAPLNIKSNLEGVVHPESCEIPNAPEFPHCGGKVEWMK</sequence>
<reference evidence="5" key="1">
    <citation type="journal article" date="2008" name="Nature">
        <title>The amphioxus genome and the evolution of the chordate karyotype.</title>
        <authorList>
            <consortium name="US DOE Joint Genome Institute (JGI-PGF)"/>
            <person name="Putnam N.H."/>
            <person name="Butts T."/>
            <person name="Ferrier D.E.K."/>
            <person name="Furlong R.F."/>
            <person name="Hellsten U."/>
            <person name="Kawashima T."/>
            <person name="Robinson-Rechavi M."/>
            <person name="Shoguchi E."/>
            <person name="Terry A."/>
            <person name="Yu J.-K."/>
            <person name="Benito-Gutierrez E.L."/>
            <person name="Dubchak I."/>
            <person name="Garcia-Fernandez J."/>
            <person name="Gibson-Brown J.J."/>
            <person name="Grigoriev I.V."/>
            <person name="Horton A.C."/>
            <person name="de Jong P.J."/>
            <person name="Jurka J."/>
            <person name="Kapitonov V.V."/>
            <person name="Kohara Y."/>
            <person name="Kuroki Y."/>
            <person name="Lindquist E."/>
            <person name="Lucas S."/>
            <person name="Osoegawa K."/>
            <person name="Pennacchio L.A."/>
            <person name="Salamov A.A."/>
            <person name="Satou Y."/>
            <person name="Sauka-Spengler T."/>
            <person name="Schmutz J."/>
            <person name="Shin-I T."/>
            <person name="Toyoda A."/>
            <person name="Bronner-Fraser M."/>
            <person name="Fujiyama A."/>
            <person name="Holland L.Z."/>
            <person name="Holland P.W.H."/>
            <person name="Satoh N."/>
            <person name="Rokhsar D.S."/>
        </authorList>
    </citation>
    <scope>NUCLEOTIDE SEQUENCE [LARGE SCALE GENOMIC DNA]</scope>
    <source>
        <strain evidence="5">S238N-H82</strain>
        <tissue evidence="5">Testes</tissue>
    </source>
</reference>
<feature type="non-terminal residue" evidence="5">
    <location>
        <position position="159"/>
    </location>
</feature>
<keyword evidence="3" id="KW-0325">Glycoprotein</keyword>
<dbReference type="AlphaFoldDB" id="C3XYQ3"/>
<dbReference type="InterPro" id="IPR027833">
    <property type="entry name" value="MGT5A-like_N"/>
</dbReference>
<dbReference type="eggNOG" id="ENOG502RY1D">
    <property type="taxonomic scope" value="Eukaryota"/>
</dbReference>
<dbReference type="GO" id="GO:0005576">
    <property type="term" value="C:extracellular region"/>
    <property type="evidence" value="ECO:0007669"/>
    <property type="project" value="UniProtKB-SubCell"/>
</dbReference>
<evidence type="ECO:0000256" key="2">
    <source>
        <dbReference type="ARBA" id="ARBA00022525"/>
    </source>
</evidence>